<dbReference type="EMBL" id="SLXT01000007">
    <property type="protein sequence ID" value="TCP64951.1"/>
    <property type="molecule type" value="Genomic_DNA"/>
</dbReference>
<dbReference type="Proteomes" id="UP000294813">
    <property type="component" value="Unassembled WGS sequence"/>
</dbReference>
<protein>
    <submittedName>
        <fullName evidence="2">Uncharacterized protein</fullName>
    </submittedName>
</protein>
<dbReference type="AlphaFoldDB" id="A0A4R2RY71"/>
<keyword evidence="1" id="KW-0472">Membrane</keyword>
<keyword evidence="3" id="KW-1185">Reference proteome</keyword>
<evidence type="ECO:0000313" key="3">
    <source>
        <dbReference type="Proteomes" id="UP000294813"/>
    </source>
</evidence>
<reference evidence="2 3" key="1">
    <citation type="submission" date="2019-03" db="EMBL/GenBank/DDBJ databases">
        <title>Genomic Encyclopedia of Type Strains, Phase IV (KMG-IV): sequencing the most valuable type-strain genomes for metagenomic binning, comparative biology and taxonomic classification.</title>
        <authorList>
            <person name="Goeker M."/>
        </authorList>
    </citation>
    <scope>NUCLEOTIDE SEQUENCE [LARGE SCALE GENOMIC DNA]</scope>
    <source>
        <strain evidence="2 3">DSM 11170</strain>
    </source>
</reference>
<gene>
    <name evidence="2" type="ORF">EDD73_10721</name>
</gene>
<organism evidence="2 3">
    <name type="scientific">Heliophilum fasciatum</name>
    <dbReference type="NCBI Taxonomy" id="35700"/>
    <lineage>
        <taxon>Bacteria</taxon>
        <taxon>Bacillati</taxon>
        <taxon>Bacillota</taxon>
        <taxon>Clostridia</taxon>
        <taxon>Eubacteriales</taxon>
        <taxon>Heliobacteriaceae</taxon>
        <taxon>Heliophilum</taxon>
    </lineage>
</organism>
<name>A0A4R2RY71_9FIRM</name>
<keyword evidence="1" id="KW-0812">Transmembrane</keyword>
<proteinExistence type="predicted"/>
<comment type="caution">
    <text evidence="2">The sequence shown here is derived from an EMBL/GenBank/DDBJ whole genome shotgun (WGS) entry which is preliminary data.</text>
</comment>
<evidence type="ECO:0000313" key="2">
    <source>
        <dbReference type="EMBL" id="TCP64951.1"/>
    </source>
</evidence>
<keyword evidence="1" id="KW-1133">Transmembrane helix</keyword>
<feature type="transmembrane region" description="Helical" evidence="1">
    <location>
        <begin position="7"/>
        <end position="29"/>
    </location>
</feature>
<dbReference type="RefSeq" id="WP_131918694.1">
    <property type="nucleotide sequence ID" value="NZ_JAOQNU010000007.1"/>
</dbReference>
<feature type="transmembrane region" description="Helical" evidence="1">
    <location>
        <begin position="35"/>
        <end position="55"/>
    </location>
</feature>
<sequence>MWSRTQITLMAAVGFGVISFLILGVAYFMRLPSEGAIVSVFTSTATGVVAFLLGMTQPLREEINREIAREERKEGDPK</sequence>
<accession>A0A4R2RY71</accession>
<evidence type="ECO:0000256" key="1">
    <source>
        <dbReference type="SAM" id="Phobius"/>
    </source>
</evidence>